<reference evidence="10" key="2">
    <citation type="submission" date="2015-05" db="EMBL/GenBank/DDBJ databases">
        <title>Complete genome sequence of Corynebacterium uterequi DSM 45634, isolated from the uterus of a maiden mare.</title>
        <authorList>
            <person name="Ruckert C."/>
            <person name="Albersmeier A."/>
            <person name="Winkler A."/>
            <person name="Tauch A."/>
        </authorList>
    </citation>
    <scope>NUCLEOTIDE SEQUENCE [LARGE SCALE GENOMIC DNA]</scope>
    <source>
        <strain evidence="10">DSM 45634</strain>
    </source>
</reference>
<evidence type="ECO:0000256" key="1">
    <source>
        <dbReference type="ARBA" id="ARBA00004651"/>
    </source>
</evidence>
<comment type="subcellular location">
    <subcellularLocation>
        <location evidence="1">Cell membrane</location>
        <topology evidence="1">Multi-pass membrane protein</topology>
    </subcellularLocation>
</comment>
<feature type="transmembrane region" description="Helical" evidence="8">
    <location>
        <begin position="61"/>
        <end position="80"/>
    </location>
</feature>
<dbReference type="STRING" id="1072256.CUTER_00500"/>
<dbReference type="AlphaFoldDB" id="A0A0G3HA05"/>
<gene>
    <name evidence="9" type="primary">trkH</name>
    <name evidence="9" type="ORF">CUTER_00500</name>
</gene>
<keyword evidence="7 8" id="KW-0472">Membrane</keyword>
<protein>
    <submittedName>
        <fullName evidence="9">Trk-type K+ transport system, membrane component</fullName>
    </submittedName>
</protein>
<dbReference type="InterPro" id="IPR003445">
    <property type="entry name" value="Cat_transpt"/>
</dbReference>
<dbReference type="KEGG" id="cut:CUTER_00500"/>
<keyword evidence="6" id="KW-0406">Ion transport</keyword>
<feature type="transmembrane region" description="Helical" evidence="8">
    <location>
        <begin position="208"/>
        <end position="228"/>
    </location>
</feature>
<sequence length="464" mass="48312">MLSQHRPGASAQRRVSWAHRADARTLTPSRMAATGIVGLVAGGTALLACPLASADGHPTDVVTALFTAVSAVSLTGLAIVDTGSHFSTFGEAVIITLIQTSGLGVMTLATLLGIALSRRLQISQRRVAEAEGRMLAPGRFRTTVLAAVILTLTCEATAAVVMAVRFAVAYDMSAGEAVWQGLFHAISAFNNAGFSLSPNNLISYHSDGWILLPIAASVIIGGLGYPVLADITRKVLRRGSRPWSMTTSITVQMTLLLLAVGTVGFAISEFHWTFADLGPGAFALNSFFAAVTPRTAGFNAIDYGEASPATLLLTDVLMFFGGGSAGTAGGLKVTTLAVVLAAVSAEFAGRRDTCVGRRIVPAAAVRQALAVLTSGLVLLVVSIIVLRLLEPSMNADAVTFEVISAFGTVGLSAGITADLSVPSLLMLCVVMLVGRLGPFTLVAALALRRSDRHFSYPEERPYIG</sequence>
<name>A0A0G3HA05_9CORY</name>
<dbReference type="Pfam" id="PF02386">
    <property type="entry name" value="TrkH"/>
    <property type="match status" value="1"/>
</dbReference>
<evidence type="ECO:0000256" key="7">
    <source>
        <dbReference type="ARBA" id="ARBA00023136"/>
    </source>
</evidence>
<evidence type="ECO:0000313" key="9">
    <source>
        <dbReference type="EMBL" id="AKK10129.1"/>
    </source>
</evidence>
<dbReference type="EMBL" id="CP011546">
    <property type="protein sequence ID" value="AKK10129.1"/>
    <property type="molecule type" value="Genomic_DNA"/>
</dbReference>
<evidence type="ECO:0000256" key="5">
    <source>
        <dbReference type="ARBA" id="ARBA00022989"/>
    </source>
</evidence>
<feature type="transmembrane region" description="Helical" evidence="8">
    <location>
        <begin position="423"/>
        <end position="447"/>
    </location>
</feature>
<feature type="transmembrane region" description="Helical" evidence="8">
    <location>
        <begin position="31"/>
        <end position="49"/>
    </location>
</feature>
<dbReference type="GO" id="GO:0005886">
    <property type="term" value="C:plasma membrane"/>
    <property type="evidence" value="ECO:0007669"/>
    <property type="project" value="UniProtKB-SubCell"/>
</dbReference>
<keyword evidence="3" id="KW-1003">Cell membrane</keyword>
<evidence type="ECO:0000256" key="3">
    <source>
        <dbReference type="ARBA" id="ARBA00022475"/>
    </source>
</evidence>
<accession>A0A0G3HA05</accession>
<reference evidence="9 10" key="1">
    <citation type="journal article" date="2015" name="Genome Announc.">
        <title>Virulence Factor Genes Detected in the Complete Genome Sequence of Corynebacterium uterequi DSM 45634, Isolated from the Uterus of a Maiden Mare.</title>
        <authorList>
            <person name="Ruckert C."/>
            <person name="Kriete M."/>
            <person name="Jaenicke S."/>
            <person name="Winkler A."/>
            <person name="Tauch A."/>
        </authorList>
    </citation>
    <scope>NUCLEOTIDE SEQUENCE [LARGE SCALE GENOMIC DNA]</scope>
    <source>
        <strain evidence="9 10">DSM 45634</strain>
    </source>
</reference>
<feature type="transmembrane region" description="Helical" evidence="8">
    <location>
        <begin position="92"/>
        <end position="116"/>
    </location>
</feature>
<dbReference type="RefSeq" id="WP_236684733.1">
    <property type="nucleotide sequence ID" value="NZ_CP011546.1"/>
</dbReference>
<evidence type="ECO:0000313" key="10">
    <source>
        <dbReference type="Proteomes" id="UP000035548"/>
    </source>
</evidence>
<dbReference type="PANTHER" id="PTHR32024:SF1">
    <property type="entry name" value="KTR SYSTEM POTASSIUM UPTAKE PROTEIN B"/>
    <property type="match status" value="1"/>
</dbReference>
<evidence type="ECO:0000256" key="2">
    <source>
        <dbReference type="ARBA" id="ARBA00022448"/>
    </source>
</evidence>
<dbReference type="PANTHER" id="PTHR32024">
    <property type="entry name" value="TRK SYSTEM POTASSIUM UPTAKE PROTEIN TRKG-RELATED"/>
    <property type="match status" value="1"/>
</dbReference>
<organism evidence="9 10">
    <name type="scientific">Corynebacterium uterequi</name>
    <dbReference type="NCBI Taxonomy" id="1072256"/>
    <lineage>
        <taxon>Bacteria</taxon>
        <taxon>Bacillati</taxon>
        <taxon>Actinomycetota</taxon>
        <taxon>Actinomycetes</taxon>
        <taxon>Mycobacteriales</taxon>
        <taxon>Corynebacteriaceae</taxon>
        <taxon>Corynebacterium</taxon>
    </lineage>
</organism>
<dbReference type="PATRIC" id="fig|1072256.5.peg.97"/>
<proteinExistence type="predicted"/>
<dbReference type="Proteomes" id="UP000035548">
    <property type="component" value="Chromosome"/>
</dbReference>
<dbReference type="GO" id="GO:0030001">
    <property type="term" value="P:metal ion transport"/>
    <property type="evidence" value="ECO:0007669"/>
    <property type="project" value="UniProtKB-ARBA"/>
</dbReference>
<keyword evidence="10" id="KW-1185">Reference proteome</keyword>
<feature type="transmembrane region" description="Helical" evidence="8">
    <location>
        <begin position="249"/>
        <end position="267"/>
    </location>
</feature>
<evidence type="ECO:0000256" key="8">
    <source>
        <dbReference type="SAM" id="Phobius"/>
    </source>
</evidence>
<dbReference type="GO" id="GO:0008324">
    <property type="term" value="F:monoatomic cation transmembrane transporter activity"/>
    <property type="evidence" value="ECO:0007669"/>
    <property type="project" value="InterPro"/>
</dbReference>
<feature type="transmembrane region" description="Helical" evidence="8">
    <location>
        <begin position="368"/>
        <end position="386"/>
    </location>
</feature>
<keyword evidence="2" id="KW-0813">Transport</keyword>
<evidence type="ECO:0000256" key="4">
    <source>
        <dbReference type="ARBA" id="ARBA00022692"/>
    </source>
</evidence>
<evidence type="ECO:0000256" key="6">
    <source>
        <dbReference type="ARBA" id="ARBA00023065"/>
    </source>
</evidence>
<feature type="transmembrane region" description="Helical" evidence="8">
    <location>
        <begin position="143"/>
        <end position="168"/>
    </location>
</feature>
<keyword evidence="5 8" id="KW-1133">Transmembrane helix</keyword>
<keyword evidence="4 8" id="KW-0812">Transmembrane</keyword>